<dbReference type="EMBL" id="LRFC01000004">
    <property type="protein sequence ID" value="KZE68094.1"/>
    <property type="molecule type" value="Genomic_DNA"/>
</dbReference>
<reference evidence="3" key="1">
    <citation type="submission" date="2016-01" db="EMBL/GenBank/DDBJ databases">
        <title>Draft genome of Chromobacterium sp. F49.</title>
        <authorList>
            <person name="Hong K.W."/>
        </authorList>
    </citation>
    <scope>NUCLEOTIDE SEQUENCE [LARGE SCALE GENOMIC DNA]</scope>
    <source>
        <strain evidence="3">P7IIIA</strain>
    </source>
</reference>
<sequence length="250" mass="28334">MEKQLLPDERIDFLVHEDLKIIQSPSVFSFSLDAVLLSRFAWVPIQKGKIIDLCSGNGAVALLLSKRSKANITGVEIQDRLHSMATRSVELNNLEEQIQMDLGDIKDAPAKYGYGTFDALTCNPPYFASLHEEDFNQNEHLAIARHEIHCSLEDVIRVSSQLVKQGGKVAMVHRPNRLMEILAYMRQYKLEPKKLQLIYPKAGSEANMLLIEGMKNGKPNLHILPPITVYGEDGQYTDHLKRMFYGEEGR</sequence>
<dbReference type="RefSeq" id="WP_066238095.1">
    <property type="nucleotide sequence ID" value="NZ_LRFC01000004.1"/>
</dbReference>
<dbReference type="AlphaFoldDB" id="A0A165NXP9"/>
<accession>A0A165NXP9</accession>
<dbReference type="Pfam" id="PF05175">
    <property type="entry name" value="MTS"/>
    <property type="match status" value="1"/>
</dbReference>
<evidence type="ECO:0000259" key="1">
    <source>
        <dbReference type="Pfam" id="PF05175"/>
    </source>
</evidence>
<dbReference type="Proteomes" id="UP000076567">
    <property type="component" value="Unassembled WGS sequence"/>
</dbReference>
<keyword evidence="3" id="KW-1185">Reference proteome</keyword>
<dbReference type="InterPro" id="IPR050210">
    <property type="entry name" value="tRNA_Adenine-N(6)_MTase"/>
</dbReference>
<evidence type="ECO:0000313" key="2">
    <source>
        <dbReference type="EMBL" id="KZE68094.1"/>
    </source>
</evidence>
<organism evidence="2 3">
    <name type="scientific">Fictibacillus phosphorivorans</name>
    <dbReference type="NCBI Taxonomy" id="1221500"/>
    <lineage>
        <taxon>Bacteria</taxon>
        <taxon>Bacillati</taxon>
        <taxon>Bacillota</taxon>
        <taxon>Bacilli</taxon>
        <taxon>Bacillales</taxon>
        <taxon>Fictibacillaceae</taxon>
        <taxon>Fictibacillus</taxon>
    </lineage>
</organism>
<dbReference type="InterPro" id="IPR029063">
    <property type="entry name" value="SAM-dependent_MTases_sf"/>
</dbReference>
<dbReference type="GO" id="GO:0008168">
    <property type="term" value="F:methyltransferase activity"/>
    <property type="evidence" value="ECO:0007669"/>
    <property type="project" value="InterPro"/>
</dbReference>
<dbReference type="Gene3D" id="3.40.50.150">
    <property type="entry name" value="Vaccinia Virus protein VP39"/>
    <property type="match status" value="1"/>
</dbReference>
<proteinExistence type="predicted"/>
<dbReference type="CDD" id="cd02440">
    <property type="entry name" value="AdoMet_MTases"/>
    <property type="match status" value="1"/>
</dbReference>
<evidence type="ECO:0000313" key="3">
    <source>
        <dbReference type="Proteomes" id="UP000076567"/>
    </source>
</evidence>
<name>A0A165NXP9_9BACL</name>
<protein>
    <recommendedName>
        <fullName evidence="1">Methyltransferase small domain-containing protein</fullName>
    </recommendedName>
</protein>
<dbReference type="InterPro" id="IPR007848">
    <property type="entry name" value="Small_mtfrase_dom"/>
</dbReference>
<dbReference type="PANTHER" id="PTHR47739:SF1">
    <property type="entry name" value="TRNA1(VAL) (ADENINE(37)-N6)-METHYLTRANSFERASE"/>
    <property type="match status" value="1"/>
</dbReference>
<dbReference type="SUPFAM" id="SSF53335">
    <property type="entry name" value="S-adenosyl-L-methionine-dependent methyltransferases"/>
    <property type="match status" value="1"/>
</dbReference>
<comment type="caution">
    <text evidence="2">The sequence shown here is derived from an EMBL/GenBank/DDBJ whole genome shotgun (WGS) entry which is preliminary data.</text>
</comment>
<feature type="domain" description="Methyltransferase small" evidence="1">
    <location>
        <begin position="19"/>
        <end position="138"/>
    </location>
</feature>
<gene>
    <name evidence="2" type="ORF">AWM68_16950</name>
</gene>
<dbReference type="PANTHER" id="PTHR47739">
    <property type="entry name" value="TRNA1(VAL) (ADENINE(37)-N6)-METHYLTRANSFERASE"/>
    <property type="match status" value="1"/>
</dbReference>